<sequence length="124" mass="13486">MNRLNKAVSVLVLSACATAATATEKPDHFKGKESRTLQEAVVNFAEYNAKLAYIVAKDELSGADMAEVHELTYTIENALAKINEATETMAVDLEEVHLASESADVETVKSRGKKFLESAKILID</sequence>
<gene>
    <name evidence="2" type="ORF">HLUCCX14_05905</name>
</gene>
<name>A0A0P7YIJ4_9GAMM</name>
<dbReference type="AlphaFoldDB" id="A0A0P7YIJ4"/>
<evidence type="ECO:0000313" key="2">
    <source>
        <dbReference type="EMBL" id="KPQ29369.1"/>
    </source>
</evidence>
<protein>
    <submittedName>
        <fullName evidence="2">Uncharacterized protein</fullName>
    </submittedName>
</protein>
<evidence type="ECO:0000313" key="3">
    <source>
        <dbReference type="Proteomes" id="UP000050416"/>
    </source>
</evidence>
<keyword evidence="1" id="KW-0732">Signal</keyword>
<dbReference type="EMBL" id="LJZQ01000006">
    <property type="protein sequence ID" value="KPQ29369.1"/>
    <property type="molecule type" value="Genomic_DNA"/>
</dbReference>
<dbReference type="OrthoDB" id="5975812at2"/>
<feature type="chain" id="PRO_5006146371" evidence="1">
    <location>
        <begin position="23"/>
        <end position="124"/>
    </location>
</feature>
<accession>A0A0P7YIJ4</accession>
<dbReference type="Proteomes" id="UP000050416">
    <property type="component" value="Unassembled WGS sequence"/>
</dbReference>
<comment type="caution">
    <text evidence="2">The sequence shown here is derived from an EMBL/GenBank/DDBJ whole genome shotgun (WGS) entry which is preliminary data.</text>
</comment>
<dbReference type="STRING" id="1305731.GCA_000934705_00217"/>
<feature type="signal peptide" evidence="1">
    <location>
        <begin position="1"/>
        <end position="22"/>
    </location>
</feature>
<dbReference type="PATRIC" id="fig|1305731.5.peg.2687"/>
<dbReference type="InterPro" id="IPR046634">
    <property type="entry name" value="DUF6746"/>
</dbReference>
<dbReference type="Pfam" id="PF20531">
    <property type="entry name" value="DUF6746"/>
    <property type="match status" value="1"/>
</dbReference>
<organism evidence="2 3">
    <name type="scientific">Marinobacter excellens HL-55</name>
    <dbReference type="NCBI Taxonomy" id="1305731"/>
    <lineage>
        <taxon>Bacteria</taxon>
        <taxon>Pseudomonadati</taxon>
        <taxon>Pseudomonadota</taxon>
        <taxon>Gammaproteobacteria</taxon>
        <taxon>Pseudomonadales</taxon>
        <taxon>Marinobacteraceae</taxon>
        <taxon>Marinobacter</taxon>
    </lineage>
</organism>
<reference evidence="2 3" key="1">
    <citation type="submission" date="2015-09" db="EMBL/GenBank/DDBJ databases">
        <title>Identification and resolution of microdiversity through metagenomic sequencing of parallel consortia.</title>
        <authorList>
            <person name="Nelson W.C."/>
            <person name="Romine M.F."/>
            <person name="Lindemann S.R."/>
        </authorList>
    </citation>
    <scope>NUCLEOTIDE SEQUENCE [LARGE SCALE GENOMIC DNA]</scope>
    <source>
        <strain evidence="2">HL-55</strain>
    </source>
</reference>
<proteinExistence type="predicted"/>
<evidence type="ECO:0000256" key="1">
    <source>
        <dbReference type="SAM" id="SignalP"/>
    </source>
</evidence>